<comment type="caution">
    <text evidence="2">The sequence shown here is derived from an EMBL/GenBank/DDBJ whole genome shotgun (WGS) entry which is preliminary data.</text>
</comment>
<feature type="transmembrane region" description="Helical" evidence="1">
    <location>
        <begin position="33"/>
        <end position="52"/>
    </location>
</feature>
<evidence type="ECO:0000256" key="1">
    <source>
        <dbReference type="SAM" id="Phobius"/>
    </source>
</evidence>
<evidence type="ECO:0008006" key="4">
    <source>
        <dbReference type="Google" id="ProtNLM"/>
    </source>
</evidence>
<keyword evidence="1" id="KW-1133">Transmembrane helix</keyword>
<feature type="transmembrane region" description="Helical" evidence="1">
    <location>
        <begin position="59"/>
        <end position="78"/>
    </location>
</feature>
<keyword evidence="1" id="KW-0472">Membrane</keyword>
<evidence type="ECO:0000313" key="3">
    <source>
        <dbReference type="Proteomes" id="UP000297982"/>
    </source>
</evidence>
<feature type="transmembrane region" description="Helical" evidence="1">
    <location>
        <begin position="7"/>
        <end position="27"/>
    </location>
</feature>
<protein>
    <recommendedName>
        <fullName evidence="4">DUF340 domain-containing protein</fullName>
    </recommendedName>
</protein>
<keyword evidence="1" id="KW-0812">Transmembrane</keyword>
<sequence>MIKNIQEWLLLLGIYGGVVLIGNWIGYDVMPVGAVPGMLILIGICLIGLILGKVMPGDIPSVAYVAIIGVLFSMPWIPGSDLVVSFTNEVNLLAITTPILAYAGIAIGRSWTDFVKLGWRSIVVAMCVMVGTFLGSALIAEVILRMQGII</sequence>
<proteinExistence type="predicted"/>
<dbReference type="RefSeq" id="WP_135328551.1">
    <property type="nucleotide sequence ID" value="NZ_SRJC01000007.1"/>
</dbReference>
<accession>A0A4Z0GX88</accession>
<evidence type="ECO:0000313" key="2">
    <source>
        <dbReference type="EMBL" id="TGB01208.1"/>
    </source>
</evidence>
<name>A0A4Z0GX88_9BACI</name>
<organism evidence="2 3">
    <name type="scientific">Halobacillus salinus</name>
    <dbReference type="NCBI Taxonomy" id="192814"/>
    <lineage>
        <taxon>Bacteria</taxon>
        <taxon>Bacillati</taxon>
        <taxon>Bacillota</taxon>
        <taxon>Bacilli</taxon>
        <taxon>Bacillales</taxon>
        <taxon>Bacillaceae</taxon>
        <taxon>Halobacillus</taxon>
    </lineage>
</organism>
<dbReference type="STRING" id="192814.GCA_900166575_02661"/>
<dbReference type="Proteomes" id="UP000297982">
    <property type="component" value="Unassembled WGS sequence"/>
</dbReference>
<dbReference type="AlphaFoldDB" id="A0A4Z0GX88"/>
<keyword evidence="3" id="KW-1185">Reference proteome</keyword>
<dbReference type="EMBL" id="SRJC01000007">
    <property type="protein sequence ID" value="TGB01208.1"/>
    <property type="molecule type" value="Genomic_DNA"/>
</dbReference>
<gene>
    <name evidence="2" type="ORF">E4663_17165</name>
</gene>
<feature type="transmembrane region" description="Helical" evidence="1">
    <location>
        <begin position="123"/>
        <end position="144"/>
    </location>
</feature>
<feature type="transmembrane region" description="Helical" evidence="1">
    <location>
        <begin position="90"/>
        <end position="111"/>
    </location>
</feature>
<reference evidence="2 3" key="1">
    <citation type="journal article" date="2003" name="Int. J. Syst. Evol. Microbiol.">
        <title>Halobacillus salinus sp. nov., isolated from a salt lake on the coast of the East Sea in Korea.</title>
        <authorList>
            <person name="Yoon J.H."/>
            <person name="Kang K.H."/>
            <person name="Park Y.H."/>
        </authorList>
    </citation>
    <scope>NUCLEOTIDE SEQUENCE [LARGE SCALE GENOMIC DNA]</scope>
    <source>
        <strain evidence="2 3">HSL-3</strain>
    </source>
</reference>